<dbReference type="PANTHER" id="PTHR13060">
    <property type="entry name" value="SGT1 PROTEIN HSGT1 SUPPRESSOR OF GCR2"/>
    <property type="match status" value="1"/>
</dbReference>
<name>G0WBD5_NAUDC</name>
<feature type="compositionally biased region" description="Polar residues" evidence="1">
    <location>
        <begin position="516"/>
        <end position="527"/>
    </location>
</feature>
<dbReference type="RefSeq" id="XP_003670298.1">
    <property type="nucleotide sequence ID" value="XM_003670250.1"/>
</dbReference>
<dbReference type="KEGG" id="ndi:NDAI_0E02380"/>
<dbReference type="eggNOG" id="KOG2406">
    <property type="taxonomic scope" value="Eukaryota"/>
</dbReference>
<dbReference type="GeneID" id="11498945"/>
<dbReference type="OrthoDB" id="27237at2759"/>
<keyword evidence="3" id="KW-1185">Reference proteome</keyword>
<dbReference type="AlphaFoldDB" id="G0WBD5"/>
<protein>
    <submittedName>
        <fullName evidence="2">Uncharacterized protein</fullName>
    </submittedName>
</protein>
<dbReference type="InterPro" id="IPR010770">
    <property type="entry name" value="Ecd"/>
</dbReference>
<proteinExistence type="predicted"/>
<accession>G0WBD5</accession>
<dbReference type="EMBL" id="HE580271">
    <property type="protein sequence ID" value="CCD25055.1"/>
    <property type="molecule type" value="Genomic_DNA"/>
</dbReference>
<evidence type="ECO:0000313" key="3">
    <source>
        <dbReference type="Proteomes" id="UP000000689"/>
    </source>
</evidence>
<dbReference type="STRING" id="1071378.G0WBD5"/>
<sequence>MLKIVKPTTPIDHEWLWQYDDGEKDINVFDAPTKVYLVFGIFYLDRFAKETFAKVEGILQQVQANIQEWNTLYPWSEYNGISMELKYMNDGLPYIFGQLCEEDNIQNEESLVVAMLQEVSLQLGSQLFIKISATDGDNILAEFNECIPEEYEYPVANNRFWIYEGKFVMIPTYFYEGRGLKPNEALEFLTKAPFKCIEIDKLSQCIRDKIINPHPNATFAELGKLMLVIEDQDFLTILKDNSQIISYLVKSLIKDEITNVQDIIKKENVSDQDKNQPTEFLIPKNHANLLSLYLDIHKLKDDPLKIPMYCGRILHQVFKSLIDNSELKINEVSSATVKWKESNLLKDYKFETIALEEPFKPQSDVEPTEELMDKLGNFFKSDMDKEFNDSSLKENKLSNVDSEDEFSDEREGNDQAKKYFEDENISIDEDDFFEFFLKEALKLKEEEIETFRKQDSKKEQTVGDLQKKTNLDVEDDGESELRELVAELDTDSQEGAIDAFTNLFDSLSVDGAPSGPFQTMLRNLSEQNGHKNET</sequence>
<dbReference type="Proteomes" id="UP000000689">
    <property type="component" value="Chromosome 5"/>
</dbReference>
<dbReference type="HOGENOM" id="CLU_040069_0_0_1"/>
<organism evidence="2 3">
    <name type="scientific">Naumovozyma dairenensis (strain ATCC 10597 / BCRC 20456 / CBS 421 / NBRC 0211 / NRRL Y-12639)</name>
    <name type="common">Saccharomyces dairenensis</name>
    <dbReference type="NCBI Taxonomy" id="1071378"/>
    <lineage>
        <taxon>Eukaryota</taxon>
        <taxon>Fungi</taxon>
        <taxon>Dikarya</taxon>
        <taxon>Ascomycota</taxon>
        <taxon>Saccharomycotina</taxon>
        <taxon>Saccharomycetes</taxon>
        <taxon>Saccharomycetales</taxon>
        <taxon>Saccharomycetaceae</taxon>
        <taxon>Naumovozyma</taxon>
    </lineage>
</organism>
<feature type="region of interest" description="Disordered" evidence="1">
    <location>
        <begin position="390"/>
        <end position="415"/>
    </location>
</feature>
<dbReference type="PANTHER" id="PTHR13060:SF0">
    <property type="entry name" value="PROTEIN ECDYSONELESS HOMOLOG"/>
    <property type="match status" value="1"/>
</dbReference>
<feature type="region of interest" description="Disordered" evidence="1">
    <location>
        <begin position="515"/>
        <end position="534"/>
    </location>
</feature>
<dbReference type="Pfam" id="PF07093">
    <property type="entry name" value="SGT1"/>
    <property type="match status" value="1"/>
</dbReference>
<dbReference type="OMA" id="DYRVWIH"/>
<gene>
    <name evidence="2" type="primary">NDAI0E02380</name>
    <name evidence="2" type="ordered locus">NDAI_0E02380</name>
</gene>
<dbReference type="GO" id="GO:0005634">
    <property type="term" value="C:nucleus"/>
    <property type="evidence" value="ECO:0007669"/>
    <property type="project" value="TreeGrafter"/>
</dbReference>
<evidence type="ECO:0000256" key="1">
    <source>
        <dbReference type="SAM" id="MobiDB-lite"/>
    </source>
</evidence>
<evidence type="ECO:0000313" key="2">
    <source>
        <dbReference type="EMBL" id="CCD25055.1"/>
    </source>
</evidence>
<reference evidence="2 3" key="1">
    <citation type="journal article" date="2011" name="Proc. Natl. Acad. Sci. U.S.A.">
        <title>Evolutionary erosion of yeast sex chromosomes by mating-type switching accidents.</title>
        <authorList>
            <person name="Gordon J.L."/>
            <person name="Armisen D."/>
            <person name="Proux-Wera E."/>
            <person name="Oheigeartaigh S.S."/>
            <person name="Byrne K.P."/>
            <person name="Wolfe K.H."/>
        </authorList>
    </citation>
    <scope>NUCLEOTIDE SEQUENCE [LARGE SCALE GENOMIC DNA]</scope>
    <source>
        <strain evidence="3">ATCC 10597 / BCRC 20456 / CBS 421 / NBRC 0211 / NRRL Y-12639</strain>
    </source>
</reference>